<sequence length="173" mass="17687">MPKTSIIRQVSAAGAAVAAALVLAGPAPAQASTTSPVTSCLNICVLDARAGGHPDFDRLVFDLSGTGLPQVRATASADGTYHTAGDDEIRHLQISGKSYLLLDVSGGAVALPSGPDAYATPRVQSVSLPSLKGVELAAGYEGNVTFGLSLGDHSQCKIFTLTSPNRVVVDVYH</sequence>
<dbReference type="InterPro" id="IPR056303">
    <property type="entry name" value="AMIN-like"/>
</dbReference>
<proteinExistence type="predicted"/>
<evidence type="ECO:0000256" key="1">
    <source>
        <dbReference type="SAM" id="SignalP"/>
    </source>
</evidence>
<feature type="signal peptide" evidence="1">
    <location>
        <begin position="1"/>
        <end position="31"/>
    </location>
</feature>
<gene>
    <name evidence="3" type="ORF">OHV25_38815</name>
</gene>
<evidence type="ECO:0000313" key="3">
    <source>
        <dbReference type="EMBL" id="WTU45096.1"/>
    </source>
</evidence>
<feature type="domain" description="AMIN-like" evidence="2">
    <location>
        <begin position="45"/>
        <end position="173"/>
    </location>
</feature>
<dbReference type="AlphaFoldDB" id="A0AAU2HBZ1"/>
<keyword evidence="1" id="KW-0732">Signal</keyword>
<reference evidence="3" key="1">
    <citation type="submission" date="2022-10" db="EMBL/GenBank/DDBJ databases">
        <title>The complete genomes of actinobacterial strains from the NBC collection.</title>
        <authorList>
            <person name="Joergensen T.S."/>
            <person name="Alvarez Arevalo M."/>
            <person name="Sterndorff E.B."/>
            <person name="Faurdal D."/>
            <person name="Vuksanovic O."/>
            <person name="Mourched A.-S."/>
            <person name="Charusanti P."/>
            <person name="Shaw S."/>
            <person name="Blin K."/>
            <person name="Weber T."/>
        </authorList>
    </citation>
    <scope>NUCLEOTIDE SEQUENCE</scope>
    <source>
        <strain evidence="3">NBC_00060</strain>
    </source>
</reference>
<organism evidence="3">
    <name type="scientific">Streptomyces sp. NBC_00060</name>
    <dbReference type="NCBI Taxonomy" id="2975636"/>
    <lineage>
        <taxon>Bacteria</taxon>
        <taxon>Bacillati</taxon>
        <taxon>Actinomycetota</taxon>
        <taxon>Actinomycetes</taxon>
        <taxon>Kitasatosporales</taxon>
        <taxon>Streptomycetaceae</taxon>
        <taxon>Streptomyces</taxon>
    </lineage>
</organism>
<feature type="chain" id="PRO_5043782314" description="AMIN-like domain-containing protein" evidence="1">
    <location>
        <begin position="32"/>
        <end position="173"/>
    </location>
</feature>
<name>A0AAU2HBZ1_9ACTN</name>
<accession>A0AAU2HBZ1</accession>
<dbReference type="EMBL" id="CP108253">
    <property type="protein sequence ID" value="WTU45096.1"/>
    <property type="molecule type" value="Genomic_DNA"/>
</dbReference>
<evidence type="ECO:0000259" key="2">
    <source>
        <dbReference type="Pfam" id="PF24837"/>
    </source>
</evidence>
<dbReference type="Pfam" id="PF24837">
    <property type="entry name" value="AMIN-like"/>
    <property type="match status" value="1"/>
</dbReference>
<protein>
    <recommendedName>
        <fullName evidence="2">AMIN-like domain-containing protein</fullName>
    </recommendedName>
</protein>